<protein>
    <submittedName>
        <fullName evidence="1">Uncharacterized protein</fullName>
    </submittedName>
</protein>
<comment type="caution">
    <text evidence="1">The sequence shown here is derived from an EMBL/GenBank/DDBJ whole genome shotgun (WGS) entry which is preliminary data.</text>
</comment>
<sequence>MLIDFSPAQSRAHAPNDGLRTLEFRYQDSVRSLGWSPFDPAPQPP</sequence>
<dbReference type="Proteomes" id="UP000036367">
    <property type="component" value="Unassembled WGS sequence"/>
</dbReference>
<dbReference type="EMBL" id="LECT01000041">
    <property type="protein sequence ID" value="KLU03103.1"/>
    <property type="molecule type" value="Genomic_DNA"/>
</dbReference>
<name>A0A0J1B992_RHOIS</name>
<keyword evidence="2" id="KW-1185">Reference proteome</keyword>
<evidence type="ECO:0000313" key="1">
    <source>
        <dbReference type="EMBL" id="KLU03103.1"/>
    </source>
</evidence>
<reference evidence="1" key="1">
    <citation type="submission" date="2015-05" db="EMBL/GenBank/DDBJ databases">
        <title>Permanent draft genome of Rhodopirellula islandicus K833.</title>
        <authorList>
            <person name="Kizina J."/>
            <person name="Richter M."/>
            <person name="Glockner F.O."/>
            <person name="Harder J."/>
        </authorList>
    </citation>
    <scope>NUCLEOTIDE SEQUENCE [LARGE SCALE GENOMIC DNA]</scope>
    <source>
        <strain evidence="1">K833</strain>
    </source>
</reference>
<proteinExistence type="predicted"/>
<dbReference type="AlphaFoldDB" id="A0A0J1B992"/>
<organism evidence="1 2">
    <name type="scientific">Rhodopirellula islandica</name>
    <dbReference type="NCBI Taxonomy" id="595434"/>
    <lineage>
        <taxon>Bacteria</taxon>
        <taxon>Pseudomonadati</taxon>
        <taxon>Planctomycetota</taxon>
        <taxon>Planctomycetia</taxon>
        <taxon>Pirellulales</taxon>
        <taxon>Pirellulaceae</taxon>
        <taxon>Rhodopirellula</taxon>
    </lineage>
</organism>
<gene>
    <name evidence="1" type="ORF">RISK_004869</name>
</gene>
<evidence type="ECO:0000313" key="2">
    <source>
        <dbReference type="Proteomes" id="UP000036367"/>
    </source>
</evidence>
<accession>A0A0J1B992</accession>
<dbReference type="PATRIC" id="fig|595434.4.peg.4621"/>
<dbReference type="STRING" id="595434.RISK_004869"/>